<accession>A0A8S4A2E2</accession>
<dbReference type="FunFam" id="3.10.50.10:FF:000001">
    <property type="entry name" value="Chitinase 3-like 1"/>
    <property type="match status" value="1"/>
</dbReference>
<evidence type="ECO:0000256" key="4">
    <source>
        <dbReference type="ARBA" id="ARBA00022801"/>
    </source>
</evidence>
<dbReference type="GO" id="GO:0008061">
    <property type="term" value="F:chitin binding"/>
    <property type="evidence" value="ECO:0007669"/>
    <property type="project" value="UniProtKB-KW"/>
</dbReference>
<name>A0A8S4A2E2_9EUPU</name>
<dbReference type="EMBL" id="CAJHNH020007368">
    <property type="protein sequence ID" value="CAG5134598.1"/>
    <property type="molecule type" value="Genomic_DNA"/>
</dbReference>
<dbReference type="PROSITE" id="PS51910">
    <property type="entry name" value="GH18_2"/>
    <property type="match status" value="1"/>
</dbReference>
<evidence type="ECO:0000259" key="10">
    <source>
        <dbReference type="PROSITE" id="PS50940"/>
    </source>
</evidence>
<dbReference type="SMART" id="SM00636">
    <property type="entry name" value="Glyco_18"/>
    <property type="match status" value="1"/>
</dbReference>
<feature type="region of interest" description="Disordered" evidence="8">
    <location>
        <begin position="392"/>
        <end position="426"/>
    </location>
</feature>
<keyword evidence="4 7" id="KW-0378">Hydrolase</keyword>
<dbReference type="PROSITE" id="PS01095">
    <property type="entry name" value="GH18_1"/>
    <property type="match status" value="1"/>
</dbReference>
<dbReference type="InterPro" id="IPR029070">
    <property type="entry name" value="Chitinase_insertion_sf"/>
</dbReference>
<proteinExistence type="inferred from homology"/>
<evidence type="ECO:0000256" key="6">
    <source>
        <dbReference type="ARBA" id="ARBA00023295"/>
    </source>
</evidence>
<dbReference type="PANTHER" id="PTHR11177:SF317">
    <property type="entry name" value="CHITINASE 12-RELATED"/>
    <property type="match status" value="1"/>
</dbReference>
<evidence type="ECO:0000256" key="8">
    <source>
        <dbReference type="SAM" id="MobiDB-lite"/>
    </source>
</evidence>
<feature type="domain" description="Chitin-binding type-2" evidence="10">
    <location>
        <begin position="429"/>
        <end position="455"/>
    </location>
</feature>
<dbReference type="OrthoDB" id="76388at2759"/>
<keyword evidence="2" id="KW-0147">Chitin-binding</keyword>
<keyword evidence="6 7" id="KW-0326">Glycosidase</keyword>
<evidence type="ECO:0000256" key="9">
    <source>
        <dbReference type="SAM" id="SignalP"/>
    </source>
</evidence>
<dbReference type="SUPFAM" id="SSF54556">
    <property type="entry name" value="Chitinase insertion domain"/>
    <property type="match status" value="1"/>
</dbReference>
<dbReference type="InterPro" id="IPR001223">
    <property type="entry name" value="Glyco_hydro18_cat"/>
</dbReference>
<protein>
    <recommendedName>
        <fullName evidence="14">Chitinase</fullName>
    </recommendedName>
</protein>
<comment type="caution">
    <text evidence="12">The sequence shown here is derived from an EMBL/GenBank/DDBJ whole genome shotgun (WGS) entry which is preliminary data.</text>
</comment>
<keyword evidence="3 9" id="KW-0732">Signal</keyword>
<gene>
    <name evidence="12" type="ORF">CUNI_LOCUS20156</name>
</gene>
<dbReference type="SUPFAM" id="SSF51445">
    <property type="entry name" value="(Trans)glycosidases"/>
    <property type="match status" value="1"/>
</dbReference>
<dbReference type="Proteomes" id="UP000678393">
    <property type="component" value="Unassembled WGS sequence"/>
</dbReference>
<evidence type="ECO:0000256" key="7">
    <source>
        <dbReference type="RuleBase" id="RU000489"/>
    </source>
</evidence>
<dbReference type="PROSITE" id="PS50940">
    <property type="entry name" value="CHIT_BIND_II"/>
    <property type="match status" value="1"/>
</dbReference>
<keyword evidence="13" id="KW-1185">Reference proteome</keyword>
<dbReference type="Pfam" id="PF00704">
    <property type="entry name" value="Glyco_hydro_18"/>
    <property type="match status" value="1"/>
</dbReference>
<dbReference type="Gene3D" id="3.20.20.80">
    <property type="entry name" value="Glycosidases"/>
    <property type="match status" value="1"/>
</dbReference>
<dbReference type="GO" id="GO:0004568">
    <property type="term" value="F:chitinase activity"/>
    <property type="evidence" value="ECO:0007669"/>
    <property type="project" value="TreeGrafter"/>
</dbReference>
<evidence type="ECO:0000256" key="3">
    <source>
        <dbReference type="ARBA" id="ARBA00022729"/>
    </source>
</evidence>
<feature type="non-terminal residue" evidence="12">
    <location>
        <position position="455"/>
    </location>
</feature>
<dbReference type="GO" id="GO:0006032">
    <property type="term" value="P:chitin catabolic process"/>
    <property type="evidence" value="ECO:0007669"/>
    <property type="project" value="TreeGrafter"/>
</dbReference>
<evidence type="ECO:0000259" key="11">
    <source>
        <dbReference type="PROSITE" id="PS51910"/>
    </source>
</evidence>
<evidence type="ECO:0000256" key="2">
    <source>
        <dbReference type="ARBA" id="ARBA00022669"/>
    </source>
</evidence>
<comment type="similarity">
    <text evidence="1">Belongs to the glycosyl hydrolase 18 family. Chitinase class II subfamily.</text>
</comment>
<evidence type="ECO:0000256" key="5">
    <source>
        <dbReference type="ARBA" id="ARBA00023157"/>
    </source>
</evidence>
<dbReference type="FunFam" id="3.20.20.80:FF:000007">
    <property type="entry name" value="Acidic mammalian chitinase"/>
    <property type="match status" value="1"/>
</dbReference>
<dbReference type="AlphaFoldDB" id="A0A8S4A2E2"/>
<evidence type="ECO:0008006" key="14">
    <source>
        <dbReference type="Google" id="ProtNLM"/>
    </source>
</evidence>
<dbReference type="InterPro" id="IPR001579">
    <property type="entry name" value="Glyco_hydro_18_chit_AS"/>
</dbReference>
<dbReference type="CDD" id="cd02872">
    <property type="entry name" value="GH18_chitolectin_chitotriosidase"/>
    <property type="match status" value="1"/>
</dbReference>
<evidence type="ECO:0000313" key="13">
    <source>
        <dbReference type="Proteomes" id="UP000678393"/>
    </source>
</evidence>
<dbReference type="GO" id="GO:0005576">
    <property type="term" value="C:extracellular region"/>
    <property type="evidence" value="ECO:0007669"/>
    <property type="project" value="InterPro"/>
</dbReference>
<feature type="domain" description="GH18" evidence="11">
    <location>
        <begin position="18"/>
        <end position="392"/>
    </location>
</feature>
<keyword evidence="5" id="KW-1015">Disulfide bond</keyword>
<feature type="chain" id="PRO_5035831193" description="Chitinase" evidence="9">
    <location>
        <begin position="18"/>
        <end position="455"/>
    </location>
</feature>
<sequence>MILSSLVLLALVAYASGYRSVCYYTNWAQYRHGKGTFVPENVNPSLCTHLIYAFAKPQGLDIVPYEWNDESTEWSVGMYDRTLKLKEKNPSLKILLAVGGYNMGSLPFIPLVETAASRSTFAQNAINFLRAKGFDGLDMDWEYPATGGSPPTDKQKLVLLMQEIMRAFEAEGQSTGKPRLLLTGALPAGKKNIDAGFDMAPLLRYMDFISIMTYDLHGSWEPHTGINSPLYAHTKDVGEDAYLNLHWVAEYYVSLGAPKEKINIGIALYGRTFTLDSPGHHDIGSPASQPGDAGLFTGEKGFISYYEICDLINSGAQVIDVPSQRNRYLYKARQWVGYDDLQSVTEKACYTKEHGYGGVMFWALDLDDFLGQTCKQGTYPLITAAINEMENPSLENCPPPPSTGEGNVTEAPPTSSPSPATPAIVESNTFDCSNQTDDFYPDPESCDNFYICVNE</sequence>
<dbReference type="InterPro" id="IPR017853">
    <property type="entry name" value="GH"/>
</dbReference>
<feature type="signal peptide" evidence="9">
    <location>
        <begin position="1"/>
        <end position="17"/>
    </location>
</feature>
<reference evidence="12" key="1">
    <citation type="submission" date="2021-04" db="EMBL/GenBank/DDBJ databases">
        <authorList>
            <consortium name="Molecular Ecology Group"/>
        </authorList>
    </citation>
    <scope>NUCLEOTIDE SEQUENCE</scope>
</reference>
<evidence type="ECO:0000313" key="12">
    <source>
        <dbReference type="EMBL" id="CAG5134598.1"/>
    </source>
</evidence>
<dbReference type="Gene3D" id="3.10.50.10">
    <property type="match status" value="1"/>
</dbReference>
<organism evidence="12 13">
    <name type="scientific">Candidula unifasciata</name>
    <dbReference type="NCBI Taxonomy" id="100452"/>
    <lineage>
        <taxon>Eukaryota</taxon>
        <taxon>Metazoa</taxon>
        <taxon>Spiralia</taxon>
        <taxon>Lophotrochozoa</taxon>
        <taxon>Mollusca</taxon>
        <taxon>Gastropoda</taxon>
        <taxon>Heterobranchia</taxon>
        <taxon>Euthyneura</taxon>
        <taxon>Panpulmonata</taxon>
        <taxon>Eupulmonata</taxon>
        <taxon>Stylommatophora</taxon>
        <taxon>Helicina</taxon>
        <taxon>Helicoidea</taxon>
        <taxon>Geomitridae</taxon>
        <taxon>Candidula</taxon>
    </lineage>
</organism>
<dbReference type="InterPro" id="IPR050314">
    <property type="entry name" value="Glycosyl_Hydrlase_18"/>
</dbReference>
<dbReference type="GO" id="GO:0005975">
    <property type="term" value="P:carbohydrate metabolic process"/>
    <property type="evidence" value="ECO:0007669"/>
    <property type="project" value="InterPro"/>
</dbReference>
<dbReference type="InterPro" id="IPR011583">
    <property type="entry name" value="Chitinase_II/V-like_cat"/>
</dbReference>
<dbReference type="InterPro" id="IPR002557">
    <property type="entry name" value="Chitin-bd_dom"/>
</dbReference>
<dbReference type="PANTHER" id="PTHR11177">
    <property type="entry name" value="CHITINASE"/>
    <property type="match status" value="1"/>
</dbReference>
<evidence type="ECO:0000256" key="1">
    <source>
        <dbReference type="ARBA" id="ARBA00009121"/>
    </source>
</evidence>